<dbReference type="GO" id="GO:0031207">
    <property type="term" value="C:Sec62/Sec63 complex"/>
    <property type="evidence" value="ECO:0007669"/>
    <property type="project" value="TreeGrafter"/>
</dbReference>
<dbReference type="GO" id="GO:0008320">
    <property type="term" value="F:protein transmembrane transporter activity"/>
    <property type="evidence" value="ECO:0007669"/>
    <property type="project" value="TreeGrafter"/>
</dbReference>
<dbReference type="PROSITE" id="PS50076">
    <property type="entry name" value="DNAJ_2"/>
    <property type="match status" value="1"/>
</dbReference>
<keyword evidence="2" id="KW-0472">Membrane</keyword>
<dbReference type="AlphaFoldDB" id="A0A0A8L2Q8"/>
<dbReference type="InterPro" id="IPR036869">
    <property type="entry name" value="J_dom_sf"/>
</dbReference>
<dbReference type="SUPFAM" id="SSF46565">
    <property type="entry name" value="Chaperone J-domain"/>
    <property type="match status" value="1"/>
</dbReference>
<evidence type="ECO:0000256" key="1">
    <source>
        <dbReference type="SAM" id="MobiDB-lite"/>
    </source>
</evidence>
<feature type="compositionally biased region" description="Acidic residues" evidence="1">
    <location>
        <begin position="628"/>
        <end position="664"/>
    </location>
</feature>
<dbReference type="OrthoDB" id="1734229at2759"/>
<gene>
    <name evidence="4" type="ORF">KLDO_g1462</name>
</gene>
<dbReference type="PANTHER" id="PTHR24075">
    <property type="entry name" value="SEC63 DOMAIN-CONTAINING"/>
    <property type="match status" value="1"/>
</dbReference>
<dbReference type="InterPro" id="IPR035892">
    <property type="entry name" value="C2_domain_sf"/>
</dbReference>
<keyword evidence="2" id="KW-1133">Transmembrane helix</keyword>
<feature type="transmembrane region" description="Helical" evidence="2">
    <location>
        <begin position="12"/>
        <end position="32"/>
    </location>
</feature>
<reference evidence="4 5" key="1">
    <citation type="submission" date="2014-03" db="EMBL/GenBank/DDBJ databases">
        <title>The genome of Kluyveromyces dobzhanskii.</title>
        <authorList>
            <person name="Nystedt B."/>
            <person name="Astrom S."/>
        </authorList>
    </citation>
    <scope>NUCLEOTIDE SEQUENCE [LARGE SCALE GENOMIC DNA]</scope>
    <source>
        <strain evidence="4 5">CBS 2104</strain>
    </source>
</reference>
<feature type="compositionally biased region" description="Basic and acidic residues" evidence="1">
    <location>
        <begin position="665"/>
        <end position="674"/>
    </location>
</feature>
<evidence type="ECO:0000313" key="4">
    <source>
        <dbReference type="EMBL" id="CDO93160.1"/>
    </source>
</evidence>
<dbReference type="InterPro" id="IPR014756">
    <property type="entry name" value="Ig_E-set"/>
</dbReference>
<dbReference type="EMBL" id="CCBQ010000019">
    <property type="protein sequence ID" value="CDO93160.1"/>
    <property type="molecule type" value="Genomic_DNA"/>
</dbReference>
<evidence type="ECO:0000313" key="5">
    <source>
        <dbReference type="Proteomes" id="UP000031516"/>
    </source>
</evidence>
<dbReference type="SUPFAM" id="SSF158702">
    <property type="entry name" value="Sec63 N-terminal domain-like"/>
    <property type="match status" value="1"/>
</dbReference>
<keyword evidence="5" id="KW-1185">Reference proteome</keyword>
<dbReference type="Gene3D" id="2.60.40.150">
    <property type="entry name" value="C2 domain"/>
    <property type="match status" value="1"/>
</dbReference>
<dbReference type="CDD" id="cd06257">
    <property type="entry name" value="DnaJ"/>
    <property type="match status" value="1"/>
</dbReference>
<comment type="caution">
    <text evidence="4">The sequence shown here is derived from an EMBL/GenBank/DDBJ whole genome shotgun (WGS) entry which is preliminary data.</text>
</comment>
<dbReference type="SMART" id="SM00271">
    <property type="entry name" value="DnaJ"/>
    <property type="match status" value="1"/>
</dbReference>
<evidence type="ECO:0000256" key="2">
    <source>
        <dbReference type="SAM" id="Phobius"/>
    </source>
</evidence>
<feature type="region of interest" description="Disordered" evidence="1">
    <location>
        <begin position="604"/>
        <end position="674"/>
    </location>
</feature>
<accession>A0A0A8L2Q8</accession>
<feature type="transmembrane region" description="Helical" evidence="2">
    <location>
        <begin position="204"/>
        <end position="225"/>
    </location>
</feature>
<organism evidence="4 5">
    <name type="scientific">Kluyveromyces dobzhanskii CBS 2104</name>
    <dbReference type="NCBI Taxonomy" id="1427455"/>
    <lineage>
        <taxon>Eukaryota</taxon>
        <taxon>Fungi</taxon>
        <taxon>Dikarya</taxon>
        <taxon>Ascomycota</taxon>
        <taxon>Saccharomycotina</taxon>
        <taxon>Saccharomycetes</taxon>
        <taxon>Saccharomycetales</taxon>
        <taxon>Saccharomycetaceae</taxon>
        <taxon>Kluyveromyces</taxon>
    </lineage>
</organism>
<dbReference type="Pfam" id="PF00226">
    <property type="entry name" value="DnaJ"/>
    <property type="match status" value="1"/>
</dbReference>
<dbReference type="GO" id="GO:0006620">
    <property type="term" value="P:post-translational protein targeting to endoplasmic reticulum membrane"/>
    <property type="evidence" value="ECO:0007669"/>
    <property type="project" value="TreeGrafter"/>
</dbReference>
<sequence>MPQNYDYDEASTTWPFFVLTVLVVAVIPVTLIELFRLVAGNSEEPGSGSEWSQLHEKYTTEEVRQYRRENKKKRSKTGLYFVTVGWVLISVLVYYIRSNDAIYQVAAAAFDPYDLLGVSLSSTDKEIKSAYRKLSVIFHPDKLSKDLSETERTVMEEQFVMINKAYKALTDEITKENYRKYGHPDGPQSTSHGIALPKFLVEGAASPFVVFAYFILLAIVLPMVVSKWWSTSQEYTKHGIHSETASHFVDKMFNFKPSYVVIPDLIIKWISEAKEFKLKYPELSAVDISNIIQSHVNREKCEHKYAKNFVLTKSSLLFHQLIEIASTFRNTEVALMALDTYRSVIQATPLSLHSQIFQLPNVDKDHFLDSTTDDIRTLGKLFTFPDDKIGKILGIKDQTKLSETLQVASRIPKLKLIKGSFKVRGSSLDTVEPGSTPHIQVKVLVRSPKHKIFANSLIPSEKVIGDDPLLLEQDPFEKQLEEPLLPQTFAPLHPTKRRTCWYAFVVSQKDGKIIQTPSMTHRMSLENLDVKFDKRLIKEAEKEFKPEDWTVGTISIPFAQPAPKEEGTYFFRVVIKSPDYFGADLDLTVPLVVKSAPVEADPKIQNLEKLDSNEPENDAEVNAGYSSDDSDNSSDDESEDESDFTDINTDTEAEAEDEDEDEDEVHEKLGETST</sequence>
<dbReference type="SUPFAM" id="SSF81296">
    <property type="entry name" value="E set domains"/>
    <property type="match status" value="1"/>
</dbReference>
<evidence type="ECO:0000259" key="3">
    <source>
        <dbReference type="PROSITE" id="PS50076"/>
    </source>
</evidence>
<dbReference type="Gene3D" id="1.10.287.110">
    <property type="entry name" value="DnaJ domain"/>
    <property type="match status" value="1"/>
</dbReference>
<dbReference type="PANTHER" id="PTHR24075:SF0">
    <property type="entry name" value="TRANSLOCATION PROTEIN SEC63 HOMOLOG"/>
    <property type="match status" value="1"/>
</dbReference>
<dbReference type="GO" id="GO:0003723">
    <property type="term" value="F:RNA binding"/>
    <property type="evidence" value="ECO:0007669"/>
    <property type="project" value="TreeGrafter"/>
</dbReference>
<dbReference type="PRINTS" id="PR00625">
    <property type="entry name" value="JDOMAIN"/>
</dbReference>
<proteinExistence type="predicted"/>
<feature type="domain" description="J" evidence="3">
    <location>
        <begin position="111"/>
        <end position="182"/>
    </location>
</feature>
<dbReference type="FunFam" id="1.10.287.110:FF:000114">
    <property type="entry name" value="SEC63 isoform 5"/>
    <property type="match status" value="1"/>
</dbReference>
<dbReference type="Proteomes" id="UP000031516">
    <property type="component" value="Unassembled WGS sequence"/>
</dbReference>
<feature type="transmembrane region" description="Helical" evidence="2">
    <location>
        <begin position="77"/>
        <end position="96"/>
    </location>
</feature>
<dbReference type="GO" id="GO:0006614">
    <property type="term" value="P:SRP-dependent cotranslational protein targeting to membrane"/>
    <property type="evidence" value="ECO:0007669"/>
    <property type="project" value="TreeGrafter"/>
</dbReference>
<name>A0A0A8L2Q8_9SACH</name>
<protein>
    <submittedName>
        <fullName evidence="4">WGS project CCBQ000000000 data, contig 00099</fullName>
    </submittedName>
</protein>
<dbReference type="InterPro" id="IPR001623">
    <property type="entry name" value="DnaJ_domain"/>
</dbReference>
<keyword evidence="2" id="KW-0812">Transmembrane</keyword>